<dbReference type="AlphaFoldDB" id="R7T4X0"/>
<organism evidence="2">
    <name type="scientific">Capitella teleta</name>
    <name type="common">Polychaete worm</name>
    <dbReference type="NCBI Taxonomy" id="283909"/>
    <lineage>
        <taxon>Eukaryota</taxon>
        <taxon>Metazoa</taxon>
        <taxon>Spiralia</taxon>
        <taxon>Lophotrochozoa</taxon>
        <taxon>Annelida</taxon>
        <taxon>Polychaeta</taxon>
        <taxon>Sedentaria</taxon>
        <taxon>Scolecida</taxon>
        <taxon>Capitellidae</taxon>
        <taxon>Capitella</taxon>
    </lineage>
</organism>
<evidence type="ECO:0000313" key="2">
    <source>
        <dbReference type="EMBL" id="ELT88147.1"/>
    </source>
</evidence>
<feature type="compositionally biased region" description="Basic and acidic residues" evidence="1">
    <location>
        <begin position="354"/>
        <end position="382"/>
    </location>
</feature>
<dbReference type="STRING" id="283909.R7T4X0"/>
<dbReference type="PANTHER" id="PTHR14918">
    <property type="entry name" value="KICSTOR COMPLEX PROTEIN SZT2"/>
    <property type="match status" value="1"/>
</dbReference>
<feature type="compositionally biased region" description="Basic and acidic residues" evidence="1">
    <location>
        <begin position="707"/>
        <end position="730"/>
    </location>
</feature>
<dbReference type="InterPro" id="IPR033228">
    <property type="entry name" value="SZT2"/>
</dbReference>
<reference evidence="2 4" key="2">
    <citation type="journal article" date="2013" name="Nature">
        <title>Insights into bilaterian evolution from three spiralian genomes.</title>
        <authorList>
            <person name="Simakov O."/>
            <person name="Marletaz F."/>
            <person name="Cho S.J."/>
            <person name="Edsinger-Gonzales E."/>
            <person name="Havlak P."/>
            <person name="Hellsten U."/>
            <person name="Kuo D.H."/>
            <person name="Larsson T."/>
            <person name="Lv J."/>
            <person name="Arendt D."/>
            <person name="Savage R."/>
            <person name="Osoegawa K."/>
            <person name="de Jong P."/>
            <person name="Grimwood J."/>
            <person name="Chapman J.A."/>
            <person name="Shapiro H."/>
            <person name="Aerts A."/>
            <person name="Otillar R.P."/>
            <person name="Terry A.Y."/>
            <person name="Boore J.L."/>
            <person name="Grigoriev I.V."/>
            <person name="Lindberg D.R."/>
            <person name="Seaver E.C."/>
            <person name="Weisblat D.A."/>
            <person name="Putnam N.H."/>
            <person name="Rokhsar D.S."/>
        </authorList>
    </citation>
    <scope>NUCLEOTIDE SEQUENCE</scope>
    <source>
        <strain evidence="2 4">I ESC-2004</strain>
    </source>
</reference>
<reference evidence="3" key="3">
    <citation type="submission" date="2015-06" db="UniProtKB">
        <authorList>
            <consortium name="EnsemblMetazoa"/>
        </authorList>
    </citation>
    <scope>IDENTIFICATION</scope>
</reference>
<accession>R7T4X0</accession>
<evidence type="ECO:0000313" key="3">
    <source>
        <dbReference type="EnsemblMetazoa" id="CapteP195377"/>
    </source>
</evidence>
<feature type="compositionally biased region" description="Polar residues" evidence="1">
    <location>
        <begin position="384"/>
        <end position="407"/>
    </location>
</feature>
<feature type="region of interest" description="Disordered" evidence="1">
    <location>
        <begin position="131"/>
        <end position="152"/>
    </location>
</feature>
<sequence length="963" mass="106956">MLCFAKKLHLRVAQTEDCHGDDAHVFNGLTCCQLVVDSMGSPIFPRDLECISTMVTFEHLNLMSQNCHVPSPTLLSRSPVSESLPTEGAAHLHSTQPGTSIQHVCFPFDLLRLLPKCQQVELLFSTLIQDTSSPGSRSRVGAADAQTDSVEDMTSPNRLLMNLFLDQLRAMHHREVHLTGSECEQFMHLIQSRDRDEELHPLPFVPPQEELMEEADLLDEQSRKGGMTRSESTLSISTGVSIGSAFTSNSNFTSQSQMTAQNQVPSKLSVTTGRLSRVTSPLFGLRDAEDAKHLDGKAAQTYDFLKNNEAFLEDDSAGVARWCCFLKSVSSSQVLLCFVPASYDDLEMLSRTQKPETPVKTDAKADETLKGPEAPGPERKFSLESGTITGDSSTTLDAFLASSPSNAQEASPSQTSPAAPPPPPPPQKETPELKTMQLPVYVYNCPLNYLSEQLVNRWTFQKLNDLYEDMQFPVIEAEDFNASPEREKKLSDSERWRGAGEGSAVNIYGDEEDLRQHCTLLSETYLRCFVNGVYRSLLSGHHIDGRDVDTAINNICEEHLPCEVDISQFLQLSCGHIRQIVERVRMDQMEQEDMMKTMPKLLISPKVEKEDGGSQSETGTDDPLTSPVVRIPLPLIMNAQNCEAEVGLHQLIREKFVLALHQFFHPVPSHPDFYFYSPKTEPAEKEVSHIRNAEQCNLSKILEAMHEEPESDQAQHRESDLDGEDTDHRGGTVINLDEESVVSNKGSITLSSYAEEDLDEPHVLDEMENSEPLFLHLTCSVRTTGNVLRSTTIASLPTCLANSISIMDSTNTDELIAQMQELDKKFRKACQQIVLLNIQIEGLQVRYDRAYKANQRTFRYSLRLRLATLEGVRNMFYEYAYRRADELEALQDQLVELGVIPDSDDDETEEAGGANASAEQPQQPPVAVIPEAAVVSAEDSNPSAADSVAAVVPLPGGSMEWSS</sequence>
<dbReference type="HOGENOM" id="CLU_307225_0_0_1"/>
<feature type="compositionally biased region" description="Low complexity" evidence="1">
    <location>
        <begin position="408"/>
        <end position="417"/>
    </location>
</feature>
<reference evidence="4" key="1">
    <citation type="submission" date="2012-12" db="EMBL/GenBank/DDBJ databases">
        <authorList>
            <person name="Hellsten U."/>
            <person name="Grimwood J."/>
            <person name="Chapman J.A."/>
            <person name="Shapiro H."/>
            <person name="Aerts A."/>
            <person name="Otillar R.P."/>
            <person name="Terry A.Y."/>
            <person name="Boore J.L."/>
            <person name="Simakov O."/>
            <person name="Marletaz F."/>
            <person name="Cho S.-J."/>
            <person name="Edsinger-Gonzales E."/>
            <person name="Havlak P."/>
            <person name="Kuo D.-H."/>
            <person name="Larsson T."/>
            <person name="Lv J."/>
            <person name="Arendt D."/>
            <person name="Savage R."/>
            <person name="Osoegawa K."/>
            <person name="de Jong P."/>
            <person name="Lindberg D.R."/>
            <person name="Seaver E.C."/>
            <person name="Weisblat D.A."/>
            <person name="Putnam N.H."/>
            <person name="Grigoriev I.V."/>
            <person name="Rokhsar D.S."/>
        </authorList>
    </citation>
    <scope>NUCLEOTIDE SEQUENCE</scope>
    <source>
        <strain evidence="4">I ESC-2004</strain>
    </source>
</reference>
<dbReference type="OrthoDB" id="6427379at2759"/>
<feature type="region of interest" description="Disordered" evidence="1">
    <location>
        <begin position="707"/>
        <end position="731"/>
    </location>
</feature>
<evidence type="ECO:0000313" key="4">
    <source>
        <dbReference type="Proteomes" id="UP000014760"/>
    </source>
</evidence>
<dbReference type="EMBL" id="KB311954">
    <property type="protein sequence ID" value="ELT88147.1"/>
    <property type="molecule type" value="Genomic_DNA"/>
</dbReference>
<feature type="compositionally biased region" description="Low complexity" evidence="1">
    <location>
        <begin position="916"/>
        <end position="948"/>
    </location>
</feature>
<feature type="region of interest" description="Disordered" evidence="1">
    <location>
        <begin position="354"/>
        <end position="431"/>
    </location>
</feature>
<feature type="region of interest" description="Disordered" evidence="1">
    <location>
        <begin position="604"/>
        <end position="625"/>
    </location>
</feature>
<dbReference type="EMBL" id="AMQN01015495">
    <property type="status" value="NOT_ANNOTATED_CDS"/>
    <property type="molecule type" value="Genomic_DNA"/>
</dbReference>
<keyword evidence="4" id="KW-1185">Reference proteome</keyword>
<feature type="region of interest" description="Disordered" evidence="1">
    <location>
        <begin position="902"/>
        <end position="948"/>
    </location>
</feature>
<dbReference type="EnsemblMetazoa" id="CapteT195377">
    <property type="protein sequence ID" value="CapteP195377"/>
    <property type="gene ID" value="CapteG195377"/>
</dbReference>
<gene>
    <name evidence="2" type="ORF">CAPTEDRAFT_195377</name>
</gene>
<dbReference type="PANTHER" id="PTHR14918:SF3">
    <property type="entry name" value="KICSTOR COMPLEX PROTEIN SZT2"/>
    <property type="match status" value="1"/>
</dbReference>
<dbReference type="OMA" id="NICEEAH"/>
<proteinExistence type="predicted"/>
<dbReference type="Proteomes" id="UP000014760">
    <property type="component" value="Unassembled WGS sequence"/>
</dbReference>
<name>R7T4X0_CAPTE</name>
<feature type="compositionally biased region" description="Pro residues" evidence="1">
    <location>
        <begin position="418"/>
        <end position="428"/>
    </location>
</feature>
<protein>
    <submittedName>
        <fullName evidence="2 3">Uncharacterized protein</fullName>
    </submittedName>
</protein>
<dbReference type="GO" id="GO:0005777">
    <property type="term" value="C:peroxisome"/>
    <property type="evidence" value="ECO:0007669"/>
    <property type="project" value="InterPro"/>
</dbReference>
<evidence type="ECO:0000256" key="1">
    <source>
        <dbReference type="SAM" id="MobiDB-lite"/>
    </source>
</evidence>